<dbReference type="EMBL" id="APPE01000006">
    <property type="protein sequence ID" value="ENV00972.1"/>
    <property type="molecule type" value="Genomic_DNA"/>
</dbReference>
<protein>
    <recommendedName>
        <fullName evidence="3">Exonuclease domain-containing protein</fullName>
    </recommendedName>
</protein>
<organism evidence="4 5">
    <name type="scientific">Acinetobacter variabilis</name>
    <dbReference type="NCBI Taxonomy" id="70346"/>
    <lineage>
        <taxon>Bacteria</taxon>
        <taxon>Pseudomonadati</taxon>
        <taxon>Pseudomonadota</taxon>
        <taxon>Gammaproteobacteria</taxon>
        <taxon>Moraxellales</taxon>
        <taxon>Moraxellaceae</taxon>
        <taxon>Acinetobacter</taxon>
    </lineage>
</organism>
<evidence type="ECO:0000256" key="1">
    <source>
        <dbReference type="ARBA" id="ARBA00022722"/>
    </source>
</evidence>
<dbReference type="SUPFAM" id="SSF53098">
    <property type="entry name" value="Ribonuclease H-like"/>
    <property type="match status" value="1"/>
</dbReference>
<dbReference type="HOGENOM" id="CLU_047806_8_2_6"/>
<evidence type="ECO:0000256" key="2">
    <source>
        <dbReference type="ARBA" id="ARBA00022839"/>
    </source>
</evidence>
<evidence type="ECO:0000313" key="5">
    <source>
        <dbReference type="Proteomes" id="UP000013070"/>
    </source>
</evidence>
<evidence type="ECO:0000313" key="4">
    <source>
        <dbReference type="EMBL" id="ENV00972.1"/>
    </source>
</evidence>
<dbReference type="CDD" id="cd06127">
    <property type="entry name" value="DEDDh"/>
    <property type="match status" value="1"/>
</dbReference>
<dbReference type="InterPro" id="IPR012337">
    <property type="entry name" value="RNaseH-like_sf"/>
</dbReference>
<dbReference type="Proteomes" id="UP000013070">
    <property type="component" value="Unassembled WGS sequence"/>
</dbReference>
<dbReference type="PATRIC" id="fig|1217710.3.peg.51"/>
<evidence type="ECO:0000259" key="3">
    <source>
        <dbReference type="SMART" id="SM00479"/>
    </source>
</evidence>
<dbReference type="InterPro" id="IPR024530">
    <property type="entry name" value="QSregVF_b"/>
</dbReference>
<reference evidence="4 5" key="1">
    <citation type="submission" date="2013-02" db="EMBL/GenBank/DDBJ databases">
        <title>The Genome Sequence of Acinetobacter sp. NIPH 899.</title>
        <authorList>
            <consortium name="The Broad Institute Genome Sequencing Platform"/>
            <consortium name="The Broad Institute Genome Sequencing Center for Infectious Disease"/>
            <person name="Cerqueira G."/>
            <person name="Feldgarden M."/>
            <person name="Courvalin P."/>
            <person name="Perichon B."/>
            <person name="Grillot-Courvalin C."/>
            <person name="Clermont D."/>
            <person name="Rocha E."/>
            <person name="Yoon E.-J."/>
            <person name="Nemec A."/>
            <person name="Walker B."/>
            <person name="Young S.K."/>
            <person name="Zeng Q."/>
            <person name="Gargeya S."/>
            <person name="Fitzgerald M."/>
            <person name="Haas B."/>
            <person name="Abouelleil A."/>
            <person name="Alvarado L."/>
            <person name="Arachchi H.M."/>
            <person name="Berlin A.M."/>
            <person name="Chapman S.B."/>
            <person name="Dewar J."/>
            <person name="Goldberg J."/>
            <person name="Griggs A."/>
            <person name="Gujja S."/>
            <person name="Hansen M."/>
            <person name="Howarth C."/>
            <person name="Imamovic A."/>
            <person name="Larimer J."/>
            <person name="McCowan C."/>
            <person name="Murphy C."/>
            <person name="Neiman D."/>
            <person name="Pearson M."/>
            <person name="Priest M."/>
            <person name="Roberts A."/>
            <person name="Saif S."/>
            <person name="Shea T."/>
            <person name="Sisk P."/>
            <person name="Sykes S."/>
            <person name="Wortman J."/>
            <person name="Nusbaum C."/>
            <person name="Birren B."/>
        </authorList>
    </citation>
    <scope>NUCLEOTIDE SEQUENCE [LARGE SCALE GENOMIC DNA]</scope>
    <source>
        <strain evidence="4 5">NIPH 899</strain>
    </source>
</reference>
<dbReference type="Pfam" id="PF12843">
    <property type="entry name" value="QSregVF_b"/>
    <property type="match status" value="1"/>
</dbReference>
<dbReference type="SMART" id="SM00479">
    <property type="entry name" value="EXOIII"/>
    <property type="match status" value="1"/>
</dbReference>
<dbReference type="GO" id="GO:0003676">
    <property type="term" value="F:nucleic acid binding"/>
    <property type="evidence" value="ECO:0007669"/>
    <property type="project" value="InterPro"/>
</dbReference>
<name>N8VM41_9GAMM</name>
<dbReference type="InterPro" id="IPR013520">
    <property type="entry name" value="Ribonucl_H"/>
</dbReference>
<proteinExistence type="predicted"/>
<dbReference type="RefSeq" id="WP_004787930.1">
    <property type="nucleotide sequence ID" value="NZ_KB849413.1"/>
</dbReference>
<dbReference type="InterPro" id="IPR036397">
    <property type="entry name" value="RNaseH_sf"/>
</dbReference>
<dbReference type="GO" id="GO:0004527">
    <property type="term" value="F:exonuclease activity"/>
    <property type="evidence" value="ECO:0007669"/>
    <property type="project" value="UniProtKB-KW"/>
</dbReference>
<comment type="caution">
    <text evidence="4">The sequence shown here is derived from an EMBL/GenBank/DDBJ whole genome shotgun (WGS) entry which is preliminary data.</text>
</comment>
<keyword evidence="1" id="KW-0540">Nuclease</keyword>
<dbReference type="eggNOG" id="COG0847">
    <property type="taxonomic scope" value="Bacteria"/>
</dbReference>
<dbReference type="Gene3D" id="3.30.420.10">
    <property type="entry name" value="Ribonuclease H-like superfamily/Ribonuclease H"/>
    <property type="match status" value="1"/>
</dbReference>
<gene>
    <name evidence="4" type="ORF">F969_00058</name>
</gene>
<keyword evidence="2" id="KW-0378">Hydrolase</keyword>
<sequence>MNLESIILDTETNTLGGLPVQIAYLPCSFEQGGLALDKAALFDQLFSIDQPICYGAMAVHHILESDLVGKPSYKTFQMPTDTVYVIGHNVQYDLNVLKHCGIDVEQYKPICTLALARMVFPAAPAHTISALAYMLSQNQEQTRAYLKDAHNAKADILLTGFILKHIIHALKLTSMEDLFKASEQALTPKFITFGKYKGTALVNLPEGYVHWLLNQDDLDKNLRKALLNRKG</sequence>
<keyword evidence="2" id="KW-0269">Exonuclease</keyword>
<dbReference type="GO" id="GO:0006259">
    <property type="term" value="P:DNA metabolic process"/>
    <property type="evidence" value="ECO:0007669"/>
    <property type="project" value="UniProtKB-ARBA"/>
</dbReference>
<feature type="domain" description="Exonuclease" evidence="3">
    <location>
        <begin position="4"/>
        <end position="172"/>
    </location>
</feature>
<dbReference type="AlphaFoldDB" id="N8VM41"/>
<keyword evidence="5" id="KW-1185">Reference proteome</keyword>
<accession>N8VM41</accession>